<dbReference type="eggNOG" id="COG0739">
    <property type="taxonomic scope" value="Bacteria"/>
</dbReference>
<name>E0TGN3_PARBH</name>
<dbReference type="Gene3D" id="2.70.70.10">
    <property type="entry name" value="Glucose Permease (Domain IIA)"/>
    <property type="match status" value="1"/>
</dbReference>
<feature type="compositionally biased region" description="Polar residues" evidence="1">
    <location>
        <begin position="53"/>
        <end position="63"/>
    </location>
</feature>
<dbReference type="KEGG" id="pbr:PB2503_10569"/>
<dbReference type="InterPro" id="IPR016047">
    <property type="entry name" value="M23ase_b-sheet_dom"/>
</dbReference>
<dbReference type="AlphaFoldDB" id="E0TGN3"/>
<feature type="domain" description="M23ase beta-sheet core" evidence="3">
    <location>
        <begin position="213"/>
        <end position="316"/>
    </location>
</feature>
<feature type="region of interest" description="Disordered" evidence="1">
    <location>
        <begin position="46"/>
        <end position="65"/>
    </location>
</feature>
<dbReference type="STRING" id="314260.PB2503_10569"/>
<dbReference type="CDD" id="cd12797">
    <property type="entry name" value="M23_peptidase"/>
    <property type="match status" value="1"/>
</dbReference>
<proteinExistence type="predicted"/>
<dbReference type="OrthoDB" id="9815245at2"/>
<dbReference type="PANTHER" id="PTHR21666">
    <property type="entry name" value="PEPTIDASE-RELATED"/>
    <property type="match status" value="1"/>
</dbReference>
<dbReference type="InterPro" id="IPR050570">
    <property type="entry name" value="Cell_wall_metabolism_enzyme"/>
</dbReference>
<reference evidence="5" key="1">
    <citation type="submission" date="2010-08" db="EMBL/GenBank/DDBJ databases">
        <title>Genome sequence of Parvularcula bermudensis HTCC2503.</title>
        <authorList>
            <person name="Kang D.-M."/>
            <person name="Oh H.-M."/>
            <person name="Cho J.-C."/>
        </authorList>
    </citation>
    <scope>NUCLEOTIDE SEQUENCE [LARGE SCALE GENOMIC DNA]</scope>
    <source>
        <strain evidence="5">ATCC BAA-594 / HTCC2503 / KCTC 12087</strain>
    </source>
</reference>
<dbReference type="GO" id="GO:0004222">
    <property type="term" value="F:metalloendopeptidase activity"/>
    <property type="evidence" value="ECO:0007669"/>
    <property type="project" value="TreeGrafter"/>
</dbReference>
<evidence type="ECO:0000313" key="4">
    <source>
        <dbReference type="EMBL" id="ADM10165.1"/>
    </source>
</evidence>
<dbReference type="PANTHER" id="PTHR21666:SF285">
    <property type="entry name" value="M23 FAMILY METALLOPEPTIDASE"/>
    <property type="match status" value="1"/>
</dbReference>
<feature type="signal peptide" evidence="2">
    <location>
        <begin position="1"/>
        <end position="15"/>
    </location>
</feature>
<organism evidence="4 5">
    <name type="scientific">Parvularcula bermudensis (strain ATCC BAA-594 / HTCC2503 / KCTC 12087)</name>
    <dbReference type="NCBI Taxonomy" id="314260"/>
    <lineage>
        <taxon>Bacteria</taxon>
        <taxon>Pseudomonadati</taxon>
        <taxon>Pseudomonadota</taxon>
        <taxon>Alphaproteobacteria</taxon>
        <taxon>Parvularculales</taxon>
        <taxon>Parvularculaceae</taxon>
        <taxon>Parvularcula</taxon>
    </lineage>
</organism>
<protein>
    <submittedName>
        <fullName evidence="4">Peptidase M23B</fullName>
    </submittedName>
</protein>
<dbReference type="RefSeq" id="WP_013301139.1">
    <property type="nucleotide sequence ID" value="NC_014414.1"/>
</dbReference>
<feature type="chain" id="PRO_5012655218" evidence="2">
    <location>
        <begin position="16"/>
        <end position="330"/>
    </location>
</feature>
<keyword evidence="2" id="KW-0732">Signal</keyword>
<dbReference type="Pfam" id="PF01551">
    <property type="entry name" value="Peptidase_M23"/>
    <property type="match status" value="1"/>
</dbReference>
<sequence length="330" mass="35666">MRVALALFLTPVACAASSAPPVPNLSPERRATTDEVSVPTALAALAAPTQTADSSPRPTSLQRDQSETVLEGNLVQGGVIFGRTPQGSQIILDDRPIPVDENGNFVFGFGRDHGDTAELVLVRPDGTKEPPRTLEIAPQQWLESSIQVAENKANPFTQEDLSKIAADRSLKDEARARLGETVHWTSGFVWPAEGCISSPFGYRRIVNGTPRRYHSGTDVAAPDGMSPLDYVGAEIIAPADGTVTLASDDMFFEGGLVFIDHGQKLESALMHMSEVLVETGDFVRQGDIIGRVGSTGRVTGPHLHWSLKWQERLLDPELLVEDRPRCTPGL</sequence>
<evidence type="ECO:0000256" key="1">
    <source>
        <dbReference type="SAM" id="MobiDB-lite"/>
    </source>
</evidence>
<accession>E0TGN3</accession>
<dbReference type="EMBL" id="CP002156">
    <property type="protein sequence ID" value="ADM10165.1"/>
    <property type="molecule type" value="Genomic_DNA"/>
</dbReference>
<dbReference type="HOGENOM" id="CLU_029425_5_5_5"/>
<evidence type="ECO:0000313" key="5">
    <source>
        <dbReference type="Proteomes" id="UP000001302"/>
    </source>
</evidence>
<dbReference type="InterPro" id="IPR011055">
    <property type="entry name" value="Dup_hybrid_motif"/>
</dbReference>
<evidence type="ECO:0000256" key="2">
    <source>
        <dbReference type="SAM" id="SignalP"/>
    </source>
</evidence>
<gene>
    <name evidence="4" type="ordered locus">PB2503_10569</name>
</gene>
<keyword evidence="5" id="KW-1185">Reference proteome</keyword>
<reference evidence="4 5" key="2">
    <citation type="journal article" date="2011" name="J. Bacteriol.">
        <title>Complete genome sequence of strain HTCC2503T of Parvularcula bermudensis, the type species of the order "Parvularculales" in the class Alphaproteobacteria.</title>
        <authorList>
            <person name="Oh H.M."/>
            <person name="Kang I."/>
            <person name="Vergin K.L."/>
            <person name="Kang D."/>
            <person name="Rhee K.H."/>
            <person name="Giovannoni S.J."/>
            <person name="Cho J.C."/>
        </authorList>
    </citation>
    <scope>NUCLEOTIDE SEQUENCE [LARGE SCALE GENOMIC DNA]</scope>
    <source>
        <strain evidence="5">ATCC BAA-594 / HTCC2503 / KCTC 12087</strain>
    </source>
</reference>
<evidence type="ECO:0000259" key="3">
    <source>
        <dbReference type="Pfam" id="PF01551"/>
    </source>
</evidence>
<dbReference type="SUPFAM" id="SSF51261">
    <property type="entry name" value="Duplicated hybrid motif"/>
    <property type="match status" value="1"/>
</dbReference>
<dbReference type="Proteomes" id="UP000001302">
    <property type="component" value="Chromosome"/>
</dbReference>